<evidence type="ECO:0000313" key="2">
    <source>
        <dbReference type="Proteomes" id="UP000249789"/>
    </source>
</evidence>
<dbReference type="VEuPathDB" id="FungiDB:BO72DRAFT_73571"/>
<dbReference type="GeneID" id="63867996"/>
<protein>
    <submittedName>
        <fullName evidence="1">Uncharacterized protein</fullName>
    </submittedName>
</protein>
<name>A0A8G1W2U5_9EURO</name>
<reference evidence="1 2" key="1">
    <citation type="submission" date="2018-02" db="EMBL/GenBank/DDBJ databases">
        <title>The genomes of Aspergillus section Nigri reveals drivers in fungal speciation.</title>
        <authorList>
            <consortium name="DOE Joint Genome Institute"/>
            <person name="Vesth T.C."/>
            <person name="Nybo J."/>
            <person name="Theobald S."/>
            <person name="Brandl J."/>
            <person name="Frisvad J.C."/>
            <person name="Nielsen K.F."/>
            <person name="Lyhne E.K."/>
            <person name="Kogle M.E."/>
            <person name="Kuo A."/>
            <person name="Riley R."/>
            <person name="Clum A."/>
            <person name="Nolan M."/>
            <person name="Lipzen A."/>
            <person name="Salamov A."/>
            <person name="Henrissat B."/>
            <person name="Wiebenga A."/>
            <person name="De vries R.P."/>
            <person name="Grigoriev I.V."/>
            <person name="Mortensen U.H."/>
            <person name="Andersen M.R."/>
            <person name="Baker S.E."/>
        </authorList>
    </citation>
    <scope>NUCLEOTIDE SEQUENCE [LARGE SCALE GENOMIC DNA]</scope>
    <source>
        <strain evidence="1 2">CBS 313.89</strain>
    </source>
</reference>
<sequence>MDYCMPNGAFGVAWMTLGVVPLRSRVLSWVFVTHSFIRAACTVPVNACEGCVSRVDRVLVTVPWVFRLVACAASCSILEGIRMG</sequence>
<dbReference type="RefSeq" id="XP_040802434.1">
    <property type="nucleotide sequence ID" value="XM_040950661.1"/>
</dbReference>
<dbReference type="EMBL" id="KZ824637">
    <property type="protein sequence ID" value="RAK78424.1"/>
    <property type="molecule type" value="Genomic_DNA"/>
</dbReference>
<evidence type="ECO:0000313" key="1">
    <source>
        <dbReference type="EMBL" id="RAK78424.1"/>
    </source>
</evidence>
<keyword evidence="2" id="KW-1185">Reference proteome</keyword>
<proteinExistence type="predicted"/>
<dbReference type="AlphaFoldDB" id="A0A8G1W2U5"/>
<gene>
    <name evidence="1" type="ORF">BO72DRAFT_73571</name>
</gene>
<dbReference type="Proteomes" id="UP000249789">
    <property type="component" value="Unassembled WGS sequence"/>
</dbReference>
<organism evidence="1 2">
    <name type="scientific">Aspergillus fijiensis CBS 313.89</name>
    <dbReference type="NCBI Taxonomy" id="1448319"/>
    <lineage>
        <taxon>Eukaryota</taxon>
        <taxon>Fungi</taxon>
        <taxon>Dikarya</taxon>
        <taxon>Ascomycota</taxon>
        <taxon>Pezizomycotina</taxon>
        <taxon>Eurotiomycetes</taxon>
        <taxon>Eurotiomycetidae</taxon>
        <taxon>Eurotiales</taxon>
        <taxon>Aspergillaceae</taxon>
        <taxon>Aspergillus</taxon>
    </lineage>
</organism>
<accession>A0A8G1W2U5</accession>